<dbReference type="PANTHER" id="PTHR45913">
    <property type="entry name" value="EPM2A-INTERACTING PROTEIN 1"/>
    <property type="match status" value="1"/>
</dbReference>
<keyword evidence="2" id="KW-1185">Reference proteome</keyword>
<name>A0ABQ9HNF6_9NEOP</name>
<dbReference type="EMBL" id="JARBHB010000004">
    <property type="protein sequence ID" value="KAJ8885872.1"/>
    <property type="molecule type" value="Genomic_DNA"/>
</dbReference>
<accession>A0ABQ9HNF6</accession>
<reference evidence="1 2" key="1">
    <citation type="submission" date="2023-02" db="EMBL/GenBank/DDBJ databases">
        <title>LHISI_Scaffold_Assembly.</title>
        <authorList>
            <person name="Stuart O.P."/>
            <person name="Cleave R."/>
            <person name="Magrath M.J.L."/>
            <person name="Mikheyev A.S."/>
        </authorList>
    </citation>
    <scope>NUCLEOTIDE SEQUENCE [LARGE SCALE GENOMIC DNA]</scope>
    <source>
        <strain evidence="1">Daus_M_001</strain>
        <tissue evidence="1">Leg muscle</tissue>
    </source>
</reference>
<dbReference type="PANTHER" id="PTHR45913:SF5">
    <property type="entry name" value="GENERAL TRANSCRIPTION FACTOR II-I REPEAT DOMAIN-CONTAINING PROTEIN 2A-LIKE PROTEIN"/>
    <property type="match status" value="1"/>
</dbReference>
<organism evidence="1 2">
    <name type="scientific">Dryococelus australis</name>
    <dbReference type="NCBI Taxonomy" id="614101"/>
    <lineage>
        <taxon>Eukaryota</taxon>
        <taxon>Metazoa</taxon>
        <taxon>Ecdysozoa</taxon>
        <taxon>Arthropoda</taxon>
        <taxon>Hexapoda</taxon>
        <taxon>Insecta</taxon>
        <taxon>Pterygota</taxon>
        <taxon>Neoptera</taxon>
        <taxon>Polyneoptera</taxon>
        <taxon>Phasmatodea</taxon>
        <taxon>Verophasmatodea</taxon>
        <taxon>Anareolatae</taxon>
        <taxon>Phasmatidae</taxon>
        <taxon>Eurycanthinae</taxon>
        <taxon>Dryococelus</taxon>
    </lineage>
</organism>
<evidence type="ECO:0000313" key="1">
    <source>
        <dbReference type="EMBL" id="KAJ8885872.1"/>
    </source>
</evidence>
<evidence type="ECO:0000313" key="2">
    <source>
        <dbReference type="Proteomes" id="UP001159363"/>
    </source>
</evidence>
<dbReference type="Proteomes" id="UP001159363">
    <property type="component" value="Chromosome X"/>
</dbReference>
<comment type="caution">
    <text evidence="1">The sequence shown here is derived from an EMBL/GenBank/DDBJ whole genome shotgun (WGS) entry which is preliminary data.</text>
</comment>
<sequence length="83" mass="9391">MNYRYSLQKRRKAIIVGETLIKPCLLKAADIVLGPECKLQLSQIPLSDNTVNVALMLDESTGFAQCSQLLVFVRYIQDETMKD</sequence>
<proteinExistence type="predicted"/>
<gene>
    <name evidence="1" type="ORF">PR048_012078</name>
</gene>
<protein>
    <submittedName>
        <fullName evidence="1">Uncharacterized protein</fullName>
    </submittedName>
</protein>